<keyword evidence="5" id="KW-1185">Reference proteome</keyword>
<evidence type="ECO:0000256" key="1">
    <source>
        <dbReference type="ARBA" id="ARBA00004496"/>
    </source>
</evidence>
<protein>
    <submittedName>
        <fullName evidence="4">Citrate lyase acyl carrier protein</fullName>
    </submittedName>
</protein>
<proteinExistence type="predicted"/>
<dbReference type="eggNOG" id="COG3052">
    <property type="taxonomic scope" value="Bacteria"/>
</dbReference>
<dbReference type="GO" id="GO:0016829">
    <property type="term" value="F:lyase activity"/>
    <property type="evidence" value="ECO:0007669"/>
    <property type="project" value="UniProtKB-KW"/>
</dbReference>
<dbReference type="InterPro" id="IPR023439">
    <property type="entry name" value="Mal_deCO2ase/Cit_lyase_ACP"/>
</dbReference>
<dbReference type="Pfam" id="PF06857">
    <property type="entry name" value="ACP"/>
    <property type="match status" value="1"/>
</dbReference>
<dbReference type="OrthoDB" id="5702at2"/>
<dbReference type="STRING" id="580340.Tlie_1567"/>
<gene>
    <name evidence="4" type="ordered locus">Tlie_1567</name>
</gene>
<organism evidence="4 5">
    <name type="scientific">Thermovirga lienii (strain ATCC BAA-1197 / DSM 17291 / Cas60314)</name>
    <dbReference type="NCBI Taxonomy" id="580340"/>
    <lineage>
        <taxon>Bacteria</taxon>
        <taxon>Thermotogati</taxon>
        <taxon>Synergistota</taxon>
        <taxon>Synergistia</taxon>
        <taxon>Synergistales</taxon>
        <taxon>Thermovirgaceae</taxon>
        <taxon>Thermovirga</taxon>
    </lineage>
</organism>
<evidence type="ECO:0000313" key="5">
    <source>
        <dbReference type="Proteomes" id="UP000005868"/>
    </source>
</evidence>
<evidence type="ECO:0000256" key="2">
    <source>
        <dbReference type="ARBA" id="ARBA00022490"/>
    </source>
</evidence>
<evidence type="ECO:0000256" key="3">
    <source>
        <dbReference type="ARBA" id="ARBA00022553"/>
    </source>
</evidence>
<keyword evidence="2" id="KW-0963">Cytoplasm</keyword>
<sequence>MKTAQAGTLESMDCLVTASAAERGKGIFITMEGANIARFRDSILKTAKATLQELGIKDVVLSIQFNGANDVVLKARVEAAARTLMGGEE</sequence>
<name>G7V7N5_THELD</name>
<reference evidence="4 5" key="2">
    <citation type="journal article" date="2012" name="Stand. Genomic Sci.">
        <title>Genome sequence of the moderately thermophilic, amino-acid-degrading and sulfur-reducing bacterium Thermovirga lienii type strain (Cas60314(T)).</title>
        <authorList>
            <person name="Goker M."/>
            <person name="Saunders E."/>
            <person name="Lapidus A."/>
            <person name="Nolan M."/>
            <person name="Lucas S."/>
            <person name="Hammon N."/>
            <person name="Deshpande S."/>
            <person name="Cheng J.F."/>
            <person name="Han C."/>
            <person name="Tapia R."/>
            <person name="Goodwin L.A."/>
            <person name="Pitluck S."/>
            <person name="Liolios K."/>
            <person name="Mavromatis K."/>
            <person name="Pagani I."/>
            <person name="Ivanova N."/>
            <person name="Mikhailova N."/>
            <person name="Pati A."/>
            <person name="Chen A."/>
            <person name="Palaniappan K."/>
            <person name="Land M."/>
            <person name="Chang Y.J."/>
            <person name="Jeffries C.D."/>
            <person name="Brambilla E.M."/>
            <person name="Rohde M."/>
            <person name="Spring S."/>
            <person name="Detter J.C."/>
            <person name="Woyke T."/>
            <person name="Bristow J."/>
            <person name="Eisen J.A."/>
            <person name="Markowitz V."/>
            <person name="Hugenholtz P."/>
            <person name="Kyrpides N.C."/>
            <person name="Klenk H.P."/>
        </authorList>
    </citation>
    <scope>NUCLEOTIDE SEQUENCE [LARGE SCALE GENOMIC DNA]</scope>
    <source>
        <strain evidence="5">ATCC BAA-1197 / DSM 17291 / Cas60314</strain>
    </source>
</reference>
<reference evidence="5" key="1">
    <citation type="submission" date="2011-10" db="EMBL/GenBank/DDBJ databases">
        <title>The complete genome of chromosome of Thermovirga lienii DSM 17291.</title>
        <authorList>
            <consortium name="US DOE Joint Genome Institute (JGI-PGF)"/>
            <person name="Lucas S."/>
            <person name="Copeland A."/>
            <person name="Lapidus A."/>
            <person name="Glavina del Rio T."/>
            <person name="Dalin E."/>
            <person name="Tice H."/>
            <person name="Bruce D."/>
            <person name="Goodwin L."/>
            <person name="Pitluck S."/>
            <person name="Peters L."/>
            <person name="Mikhailova N."/>
            <person name="Saunders E."/>
            <person name="Kyrpides N."/>
            <person name="Mavromatis K."/>
            <person name="Ivanova N."/>
            <person name="Last F.I."/>
            <person name="Brettin T."/>
            <person name="Detter J.C."/>
            <person name="Han C."/>
            <person name="Larimer F."/>
            <person name="Land M."/>
            <person name="Hauser L."/>
            <person name="Markowitz V."/>
            <person name="Cheng J.-F."/>
            <person name="Hugenholtz P."/>
            <person name="Woyke T."/>
            <person name="Wu D."/>
            <person name="Spring S."/>
            <person name="Schroeder M."/>
            <person name="Brambilla E.-M."/>
            <person name="Klenk H.-P."/>
            <person name="Eisen J.A."/>
        </authorList>
    </citation>
    <scope>NUCLEOTIDE SEQUENCE [LARGE SCALE GENOMIC DNA]</scope>
    <source>
        <strain evidence="5">ATCC BAA-1197 / DSM 17291 / Cas60314</strain>
    </source>
</reference>
<keyword evidence="3" id="KW-0597">Phosphoprotein</keyword>
<dbReference type="HOGENOM" id="CLU_158489_2_0_0"/>
<comment type="subcellular location">
    <subcellularLocation>
        <location evidence="1">Cytoplasm</location>
    </subcellularLocation>
</comment>
<dbReference type="AlphaFoldDB" id="G7V7N5"/>
<accession>G7V7N5</accession>
<dbReference type="GO" id="GO:0005737">
    <property type="term" value="C:cytoplasm"/>
    <property type="evidence" value="ECO:0007669"/>
    <property type="project" value="UniProtKB-SubCell"/>
</dbReference>
<evidence type="ECO:0000313" key="4">
    <source>
        <dbReference type="EMBL" id="AER67289.1"/>
    </source>
</evidence>
<keyword evidence="4" id="KW-0456">Lyase</keyword>
<dbReference type="Proteomes" id="UP000005868">
    <property type="component" value="Chromosome"/>
</dbReference>
<dbReference type="EMBL" id="CP003096">
    <property type="protein sequence ID" value="AER67289.1"/>
    <property type="molecule type" value="Genomic_DNA"/>
</dbReference>
<dbReference type="KEGG" id="tli:Tlie_1567"/>